<reference evidence="3" key="1">
    <citation type="submission" date="2009-10" db="EMBL/GenBank/DDBJ databases">
        <title>Diversity of trophic interactions inside an arsenic-rich microbial ecosystem.</title>
        <authorList>
            <person name="Bertin P.N."/>
            <person name="Heinrich-Salmeron A."/>
            <person name="Pelletier E."/>
            <person name="Goulhen-Chollet F."/>
            <person name="Arsene-Ploetze F."/>
            <person name="Gallien S."/>
            <person name="Calteau A."/>
            <person name="Vallenet D."/>
            <person name="Casiot C."/>
            <person name="Chane-Woon-Ming B."/>
            <person name="Giloteaux L."/>
            <person name="Barakat M."/>
            <person name="Bonnefoy V."/>
            <person name="Bruneel O."/>
            <person name="Chandler M."/>
            <person name="Cleiss J."/>
            <person name="Duran R."/>
            <person name="Elbaz-Poulichet F."/>
            <person name="Fonknechten N."/>
            <person name="Lauga B."/>
            <person name="Mornico D."/>
            <person name="Ortet P."/>
            <person name="Schaeffer C."/>
            <person name="Siguier P."/>
            <person name="Alexander Thil Smith A."/>
            <person name="Van Dorsselaer A."/>
            <person name="Weissenbach J."/>
            <person name="Medigue C."/>
            <person name="Le Paslier D."/>
        </authorList>
    </citation>
    <scope>NUCLEOTIDE SEQUENCE</scope>
</reference>
<keyword evidence="2" id="KW-0472">Membrane</keyword>
<gene>
    <name evidence="3" type="ORF">CARN5_2951</name>
</gene>
<comment type="caution">
    <text evidence="3">The sequence shown here is derived from an EMBL/GenBank/DDBJ whole genome shotgun (WGS) entry which is preliminary data.</text>
</comment>
<evidence type="ECO:0000256" key="2">
    <source>
        <dbReference type="SAM" id="Phobius"/>
    </source>
</evidence>
<dbReference type="EMBL" id="CABP01000017">
    <property type="protein sequence ID" value="CBI03639.1"/>
    <property type="molecule type" value="Genomic_DNA"/>
</dbReference>
<keyword evidence="2" id="KW-0812">Transmembrane</keyword>
<keyword evidence="2" id="KW-1133">Transmembrane helix</keyword>
<feature type="compositionally biased region" description="Gly residues" evidence="1">
    <location>
        <begin position="53"/>
        <end position="66"/>
    </location>
</feature>
<protein>
    <submittedName>
        <fullName evidence="3">Uncharacterized protein</fullName>
    </submittedName>
</protein>
<evidence type="ECO:0000256" key="1">
    <source>
        <dbReference type="SAM" id="MobiDB-lite"/>
    </source>
</evidence>
<accession>E6Q8W3</accession>
<sequence length="66" mass="6651">MPPLHGLQPWNQLGSGGFAILGGLRLFMPVLLTVFATGPLGGLISRPSPSPCGEGGQGQCGYNGDG</sequence>
<evidence type="ECO:0000313" key="3">
    <source>
        <dbReference type="EMBL" id="CBI03639.1"/>
    </source>
</evidence>
<organism evidence="3">
    <name type="scientific">mine drainage metagenome</name>
    <dbReference type="NCBI Taxonomy" id="410659"/>
    <lineage>
        <taxon>unclassified sequences</taxon>
        <taxon>metagenomes</taxon>
        <taxon>ecological metagenomes</taxon>
    </lineage>
</organism>
<proteinExistence type="predicted"/>
<name>E6Q8W3_9ZZZZ</name>
<feature type="region of interest" description="Disordered" evidence="1">
    <location>
        <begin position="46"/>
        <end position="66"/>
    </location>
</feature>
<dbReference type="AlphaFoldDB" id="E6Q8W3"/>
<feature type="transmembrane region" description="Helical" evidence="2">
    <location>
        <begin position="12"/>
        <end position="36"/>
    </location>
</feature>